<keyword evidence="6" id="KW-0067">ATP-binding</keyword>
<feature type="compositionally biased region" description="Basic and acidic residues" evidence="12">
    <location>
        <begin position="1959"/>
        <end position="1969"/>
    </location>
</feature>
<organism evidence="15 16">
    <name type="scientific">Sparus aurata</name>
    <name type="common">Gilthead sea bream</name>
    <dbReference type="NCBI Taxonomy" id="8175"/>
    <lineage>
        <taxon>Eukaryota</taxon>
        <taxon>Metazoa</taxon>
        <taxon>Chordata</taxon>
        <taxon>Craniata</taxon>
        <taxon>Vertebrata</taxon>
        <taxon>Euteleostomi</taxon>
        <taxon>Actinopterygii</taxon>
        <taxon>Neopterygii</taxon>
        <taxon>Teleostei</taxon>
        <taxon>Neoteleostei</taxon>
        <taxon>Acanthomorphata</taxon>
        <taxon>Eupercaria</taxon>
        <taxon>Spariformes</taxon>
        <taxon>Sparidae</taxon>
        <taxon>Sparus</taxon>
    </lineage>
</organism>
<dbReference type="Pfam" id="PF23321">
    <property type="entry name" value="R1_ABCA1"/>
    <property type="match status" value="1"/>
</dbReference>
<keyword evidence="11" id="KW-0968">Cytoplasmic vesicle</keyword>
<evidence type="ECO:0000256" key="2">
    <source>
        <dbReference type="ARBA" id="ARBA00022448"/>
    </source>
</evidence>
<feature type="transmembrane region" description="Helical" evidence="13">
    <location>
        <begin position="1444"/>
        <end position="1464"/>
    </location>
</feature>
<feature type="transmembrane region" description="Helical" evidence="13">
    <location>
        <begin position="1361"/>
        <end position="1384"/>
    </location>
</feature>
<dbReference type="PROSITE" id="PS00211">
    <property type="entry name" value="ABC_TRANSPORTER_1"/>
    <property type="match status" value="1"/>
</dbReference>
<keyword evidence="9" id="KW-0445">Lipid transport</keyword>
<evidence type="ECO:0000256" key="12">
    <source>
        <dbReference type="SAM" id="MobiDB-lite"/>
    </source>
</evidence>
<name>A0A671U7J9_SPAAU</name>
<dbReference type="GO" id="GO:0016887">
    <property type="term" value="F:ATP hydrolysis activity"/>
    <property type="evidence" value="ECO:0007669"/>
    <property type="project" value="InterPro"/>
</dbReference>
<dbReference type="InterPro" id="IPR056264">
    <property type="entry name" value="R2_ABCA1-4-like"/>
</dbReference>
<feature type="transmembrane region" description="Helical" evidence="13">
    <location>
        <begin position="1405"/>
        <end position="1432"/>
    </location>
</feature>
<feature type="transmembrane region" description="Helical" evidence="13">
    <location>
        <begin position="460"/>
        <end position="481"/>
    </location>
</feature>
<proteinExistence type="predicted"/>
<dbReference type="CDD" id="cd03263">
    <property type="entry name" value="ABC_subfamily_A"/>
    <property type="match status" value="2"/>
</dbReference>
<evidence type="ECO:0000313" key="15">
    <source>
        <dbReference type="Ensembl" id="ENSSAUP00010009738.1"/>
    </source>
</evidence>
<evidence type="ECO:0000313" key="16">
    <source>
        <dbReference type="Proteomes" id="UP000472265"/>
    </source>
</evidence>
<keyword evidence="2" id="KW-0813">Transport</keyword>
<evidence type="ECO:0000256" key="6">
    <source>
        <dbReference type="ARBA" id="ARBA00022840"/>
    </source>
</evidence>
<keyword evidence="5" id="KW-0547">Nucleotide-binding</keyword>
<dbReference type="GeneTree" id="ENSGT00940000157295"/>
<feature type="transmembrane region" description="Helical" evidence="13">
    <location>
        <begin position="1476"/>
        <end position="1500"/>
    </location>
</feature>
<dbReference type="Proteomes" id="UP000472265">
    <property type="component" value="Chromosome 9"/>
</dbReference>
<dbReference type="InterPro" id="IPR017871">
    <property type="entry name" value="ABC_transporter-like_CS"/>
</dbReference>
<dbReference type="Pfam" id="PF00005">
    <property type="entry name" value="ABC_tran"/>
    <property type="match status" value="2"/>
</dbReference>
<feature type="transmembrane region" description="Helical" evidence="13">
    <location>
        <begin position="541"/>
        <end position="561"/>
    </location>
</feature>
<evidence type="ECO:0000259" key="14">
    <source>
        <dbReference type="PROSITE" id="PS50893"/>
    </source>
</evidence>
<gene>
    <name evidence="15" type="primary">ABCA12</name>
    <name evidence="15" type="synonym">abca12</name>
</gene>
<dbReference type="GO" id="GO:0005524">
    <property type="term" value="F:ATP binding"/>
    <property type="evidence" value="ECO:0007669"/>
    <property type="project" value="UniProtKB-KW"/>
</dbReference>
<feature type="domain" description="ABC transporter" evidence="14">
    <location>
        <begin position="1626"/>
        <end position="1864"/>
    </location>
</feature>
<feature type="region of interest" description="Disordered" evidence="12">
    <location>
        <begin position="1949"/>
        <end position="1969"/>
    </location>
</feature>
<feature type="transmembrane region" description="Helical" evidence="13">
    <location>
        <begin position="1123"/>
        <end position="1144"/>
    </location>
</feature>
<evidence type="ECO:0000256" key="4">
    <source>
        <dbReference type="ARBA" id="ARBA00022737"/>
    </source>
</evidence>
<evidence type="ECO:0000256" key="7">
    <source>
        <dbReference type="ARBA" id="ARBA00022967"/>
    </source>
</evidence>
<evidence type="ECO:0000256" key="11">
    <source>
        <dbReference type="ARBA" id="ARBA00023329"/>
    </source>
</evidence>
<evidence type="ECO:0000256" key="13">
    <source>
        <dbReference type="SAM" id="Phobius"/>
    </source>
</evidence>
<evidence type="ECO:0000256" key="8">
    <source>
        <dbReference type="ARBA" id="ARBA00022989"/>
    </source>
</evidence>
<dbReference type="Pfam" id="PF12698">
    <property type="entry name" value="ABC2_membrane_3"/>
    <property type="match status" value="2"/>
</dbReference>
<dbReference type="InterPro" id="IPR013525">
    <property type="entry name" value="ABC2_TM"/>
</dbReference>
<dbReference type="InterPro" id="IPR026082">
    <property type="entry name" value="ABCA"/>
</dbReference>
<feature type="transmembrane region" description="Helical" evidence="13">
    <location>
        <begin position="1563"/>
        <end position="1585"/>
    </location>
</feature>
<feature type="domain" description="ABC transporter" evidence="14">
    <location>
        <begin position="746"/>
        <end position="977"/>
    </location>
</feature>
<dbReference type="SMART" id="SM00382">
    <property type="entry name" value="AAA"/>
    <property type="match status" value="2"/>
</dbReference>
<dbReference type="InterPro" id="IPR003593">
    <property type="entry name" value="AAA+_ATPase"/>
</dbReference>
<keyword evidence="16" id="KW-1185">Reference proteome</keyword>
<reference evidence="15" key="2">
    <citation type="submission" date="2025-08" db="UniProtKB">
        <authorList>
            <consortium name="Ensembl"/>
        </authorList>
    </citation>
    <scope>IDENTIFICATION</scope>
</reference>
<comment type="subcellular location">
    <subcellularLocation>
        <location evidence="1">Cytoplasmic vesicle membrane</location>
        <topology evidence="1">Multi-pass membrane protein</topology>
    </subcellularLocation>
</comment>
<dbReference type="PANTHER" id="PTHR19229">
    <property type="entry name" value="ATP-BINDING CASSETTE TRANSPORTER SUBFAMILY A ABCA"/>
    <property type="match status" value="1"/>
</dbReference>
<evidence type="ECO:0000256" key="10">
    <source>
        <dbReference type="ARBA" id="ARBA00023136"/>
    </source>
</evidence>
<protein>
    <submittedName>
        <fullName evidence="15">ATP binding cassette subfamily A member 12</fullName>
    </submittedName>
</protein>
<dbReference type="FunFam" id="3.40.50.300:FF:000689">
    <property type="entry name" value="ATP binding cassette subfamily A member 12"/>
    <property type="match status" value="1"/>
</dbReference>
<dbReference type="PANTHER" id="PTHR19229:SF29">
    <property type="entry name" value="GLUCOSYLCERAMIDE TRANSPORTER ABCA12"/>
    <property type="match status" value="1"/>
</dbReference>
<accession>A0A671U7J9</accession>
<dbReference type="InterPro" id="IPR003439">
    <property type="entry name" value="ABC_transporter-like_ATP-bd"/>
</dbReference>
<dbReference type="GO" id="GO:0032376">
    <property type="term" value="P:positive regulation of cholesterol transport"/>
    <property type="evidence" value="ECO:0007669"/>
    <property type="project" value="UniProtKB-ARBA"/>
</dbReference>
<dbReference type="InterPro" id="IPR027417">
    <property type="entry name" value="P-loop_NTPase"/>
</dbReference>
<dbReference type="GO" id="GO:0140359">
    <property type="term" value="F:ABC-type transporter activity"/>
    <property type="evidence" value="ECO:0007669"/>
    <property type="project" value="InterPro"/>
</dbReference>
<feature type="transmembrane region" description="Helical" evidence="13">
    <location>
        <begin position="507"/>
        <end position="529"/>
    </location>
</feature>
<evidence type="ECO:0000256" key="1">
    <source>
        <dbReference type="ARBA" id="ARBA00004439"/>
    </source>
</evidence>
<feature type="transmembrane region" description="Helical" evidence="13">
    <location>
        <begin position="568"/>
        <end position="592"/>
    </location>
</feature>
<dbReference type="Ensembl" id="ENSSAUT00010010372.1">
    <property type="protein sequence ID" value="ENSSAUP00010009738.1"/>
    <property type="gene ID" value="ENSSAUG00010004747.1"/>
</dbReference>
<dbReference type="PROSITE" id="PS50893">
    <property type="entry name" value="ABC_TRANSPORTER_2"/>
    <property type="match status" value="2"/>
</dbReference>
<evidence type="ECO:0000256" key="5">
    <source>
        <dbReference type="ARBA" id="ARBA00022741"/>
    </source>
</evidence>
<keyword evidence="4" id="KW-0677">Repeat</keyword>
<keyword evidence="7" id="KW-1278">Translocase</keyword>
<dbReference type="SUPFAM" id="SSF52540">
    <property type="entry name" value="P-loop containing nucleoside triphosphate hydrolases"/>
    <property type="match status" value="2"/>
</dbReference>
<sequence>VVTTVVLHSETILSWLVNLRHCGSTESADMIETDVTKMFCSMSPEQWYSLSLLMARHVNALPLFQMVLSEELQSFVGVMLQMGKVITNMMNKFLPAIGQLQGYLLSMNDLNLVANNEFSEVGQRSGISSKATFVTLSRALCKHGILALFGISQLPNASDSSPSVKEEHQREEMIERFKIPRNATPFCQNMYLDMVNTTGGAIAWAFLKPMLMGQILYTPDTPVTRAIMEKANTTLQEFANLRKHSEDWIESSDYVLNSAQLLSHSLPMLQNSLGNSFVRNFIEMQTDINVGKMKETLSSFSNMTEMLEKNKHILKQITTLSTLMVDLSSCITFDRYRGYDSAEQLDDTAQELAKNRELYASVIFKSPSSASSLPPKVSYTIRMHMDNVMRTDRVRNNYFVKDNHISSSLTMRYNRGFVYLQESIDWAIIETQTGQRVMEPAVQLQPFPYPCHLRDEYLEAISFVFPLMLMMAWVLFVADFVKKLVHERELRLHEYMKMMGVNPLSHFFAWFFECATYLTLTIVILTLILKHGGILPHSDGFLLFLYLCDYGLSILAFSYLVSSFFDKTYIAGLSGSLIYILCFFPFIVVMAVETKLTFSQKSVLGLFSPTCFSYASQYVSRYEAQGEGIHWSNSYNSPISGDTASFGWLCWLMLIDSLLYFIIGAYVRKVFPGNYGIPAPWYFPFKASFWADMCCCVKSNFKAGRGLLFTNIMQNNLPVFSDDKGKGQSTLSSQVGENFSKLPVGVSLHGLSKMYGDRVAIQNLNVSFYEGHVTSLLGHNGAGKTTTMSLLTGLYAPSSGAIEVYGRDMQTNIDDVRRELGVCMQYDVLFDHMTAKEHLLLYGQIKAPQWSHRELSEQIRTILEETGMYAHRHKRVGTLSGGMKRKLSISIAFIGGSRLVVLDEPTTGVDPCSRRSIWDIVIQHKKNRTIIMSTHHLDEAEVLSDRIAFLERGGLKCCGSPLYLKDKLGQGYKLTLTKKPIDNAELKSFIQAHVPEARLKEAQGGDLVYSLPSFGSSNASSYRSLLTALDSNLDALQLGGYGISDTTLEEVFLQLTHSNTEARPEDGLPTISETVSDTGSIDSFPSDHKLTGSTMVRGLALAWQQMTAILIKRFQHSRRDWKGLLSQILLPVLFVVFAMGLGSIKKDLQHYPELELSPELYKFGPSYSFFRNQNPNSSQLMDAMMSFPGIDNACLDKSDDPVCTRSTSKWSSSGNSSRAFSDCKCTQQKQVCQRENFQPPHKKIPSAQIVYNLSGLNVENYLVATANKFIRNRYGGFDFGMPLPPDLQMDILTVPKNRTLSKVWYNPEGHHTMPAYLNSMSNLILRSKLPADKDPHKYAISVSSHPYFGRADDEDVIVQGMLQLLVAICVMTGYSITTASFAIYEVSEHHSGSKRLQHIAGISEPFYWAVNFFYDMVMYLIPVTMTVGVFAAFQIPAFTYRENLGAITLLLVLFGFATFPWMYLLSGVFKNAEMAFISYMCINLFISVNTILSTSILYFLGQIAMRDNEVIQDIFKKLCYAFHIFPQFNFGNGLMQLARMNIEVQILSGYGIDAYINPFSLGALGWMMISSFIQGLVFFILRLLLNKSLLRKVRKTVPQVSPEDQDEDVAAEHLRVSSGAASSDILQVNQLTKIYQQFKKKVHAVKRISVGIPAGECFGLLGVNGAGKTTTFKMLTGDVSPTDGTAQIRDWDGRLVDIMECRNQGINIGYCPQVDALDNLLTGEEHLYFYGRIRGISKRELDGVVKYLLKRLELRYHSNIITDGYSCGTRRKLSTALALIGHPQILLLDEPSSGMDPRTKRHLWKIISEEVKGKCAVVLTSHSMEECEALCSRLAIMVKGQFCCLGSLQHIKNRFGSGFTVKMYLAEASCDTEAITGFMQRRFPSTYLKDQHSTMVEYHVPVAPGGVADIFNQLESNKNALQIKHFSVSQTTLDEVFINFAMGKIGMEDRQSLSDDDSHDPGSVKAVET</sequence>
<keyword evidence="8 13" id="KW-1133">Transmembrane helix</keyword>
<reference evidence="15" key="3">
    <citation type="submission" date="2025-09" db="UniProtKB">
        <authorList>
            <consortium name="Ensembl"/>
        </authorList>
    </citation>
    <scope>IDENTIFICATION</scope>
</reference>
<evidence type="ECO:0000256" key="3">
    <source>
        <dbReference type="ARBA" id="ARBA00022692"/>
    </source>
</evidence>
<reference evidence="15" key="1">
    <citation type="submission" date="2021-04" db="EMBL/GenBank/DDBJ databases">
        <authorList>
            <consortium name="Wellcome Sanger Institute Data Sharing"/>
        </authorList>
    </citation>
    <scope>NUCLEOTIDE SEQUENCE [LARGE SCALE GENOMIC DNA]</scope>
</reference>
<feature type="transmembrane region" description="Helical" evidence="13">
    <location>
        <begin position="646"/>
        <end position="667"/>
    </location>
</feature>
<dbReference type="GO" id="GO:0030659">
    <property type="term" value="C:cytoplasmic vesicle membrane"/>
    <property type="evidence" value="ECO:0007669"/>
    <property type="project" value="UniProtKB-SubCell"/>
</dbReference>
<evidence type="ECO:0000256" key="9">
    <source>
        <dbReference type="ARBA" id="ARBA00023055"/>
    </source>
</evidence>
<keyword evidence="3 13" id="KW-0812">Transmembrane</keyword>
<dbReference type="GO" id="GO:0005319">
    <property type="term" value="F:lipid transporter activity"/>
    <property type="evidence" value="ECO:0007669"/>
    <property type="project" value="TreeGrafter"/>
</dbReference>
<dbReference type="Gene3D" id="3.40.50.300">
    <property type="entry name" value="P-loop containing nucleotide triphosphate hydrolases"/>
    <property type="match status" value="2"/>
</dbReference>
<dbReference type="FunFam" id="3.40.50.300:FF:000298">
    <property type="entry name" value="ATP-binding cassette sub-family A member 12"/>
    <property type="match status" value="1"/>
</dbReference>
<keyword evidence="10 13" id="KW-0472">Membrane</keyword>